<dbReference type="EMBL" id="BMNT01000031">
    <property type="protein sequence ID" value="GGL04118.1"/>
    <property type="molecule type" value="Genomic_DNA"/>
</dbReference>
<dbReference type="Proteomes" id="UP000645217">
    <property type="component" value="Unassembled WGS sequence"/>
</dbReference>
<keyword evidence="3" id="KW-1185">Reference proteome</keyword>
<reference evidence="2" key="1">
    <citation type="journal article" date="2014" name="Int. J. Syst. Evol. Microbiol.">
        <title>Complete genome sequence of Corynebacterium casei LMG S-19264T (=DSM 44701T), isolated from a smear-ripened cheese.</title>
        <authorList>
            <consortium name="US DOE Joint Genome Institute (JGI-PGF)"/>
            <person name="Walter F."/>
            <person name="Albersmeier A."/>
            <person name="Kalinowski J."/>
            <person name="Ruckert C."/>
        </authorList>
    </citation>
    <scope>NUCLEOTIDE SEQUENCE</scope>
    <source>
        <strain evidence="2">JCM 13064</strain>
    </source>
</reference>
<dbReference type="RefSeq" id="WP_189165722.1">
    <property type="nucleotide sequence ID" value="NZ_BMNT01000031.1"/>
</dbReference>
<comment type="caution">
    <text evidence="2">The sequence shown here is derived from an EMBL/GenBank/DDBJ whole genome shotgun (WGS) entry which is preliminary data.</text>
</comment>
<gene>
    <name evidence="2" type="ORF">GCM10007964_52780</name>
</gene>
<organism evidence="2 3">
    <name type="scientific">Sphaerisporangium melleum</name>
    <dbReference type="NCBI Taxonomy" id="321316"/>
    <lineage>
        <taxon>Bacteria</taxon>
        <taxon>Bacillati</taxon>
        <taxon>Actinomycetota</taxon>
        <taxon>Actinomycetes</taxon>
        <taxon>Streptosporangiales</taxon>
        <taxon>Streptosporangiaceae</taxon>
        <taxon>Sphaerisporangium</taxon>
    </lineage>
</organism>
<evidence type="ECO:0000313" key="2">
    <source>
        <dbReference type="EMBL" id="GGL04118.1"/>
    </source>
</evidence>
<feature type="region of interest" description="Disordered" evidence="1">
    <location>
        <begin position="220"/>
        <end position="279"/>
    </location>
</feature>
<accession>A0A917RE40</accession>
<feature type="compositionally biased region" description="Basic and acidic residues" evidence="1">
    <location>
        <begin position="229"/>
        <end position="244"/>
    </location>
</feature>
<evidence type="ECO:0000313" key="3">
    <source>
        <dbReference type="Proteomes" id="UP000645217"/>
    </source>
</evidence>
<name>A0A917RE40_9ACTN</name>
<evidence type="ECO:0000256" key="1">
    <source>
        <dbReference type="SAM" id="MobiDB-lite"/>
    </source>
</evidence>
<reference evidence="2" key="2">
    <citation type="submission" date="2020-09" db="EMBL/GenBank/DDBJ databases">
        <authorList>
            <person name="Sun Q."/>
            <person name="Ohkuma M."/>
        </authorList>
    </citation>
    <scope>NUCLEOTIDE SEQUENCE</scope>
    <source>
        <strain evidence="2">JCM 13064</strain>
    </source>
</reference>
<sequence length="279" mass="30291">MPDFVLDYSVLHEAKKDLHDLADRISPTLNNSVFSQLGKGDLGDAQDVFGNDTLTSAFRSLYRLSKDPMNRAVDKLKNLGDIFGSVADAYFDVDAQIADGFGVMGTRMGLDEWRDKKDAWEYHLQHLDECTGGADAPAHCGATDPGPPPVDQHIETENGSVDTHLTLDDKGNVVKEETTVTHNGQTYHSVTTYSDGGRSYTTETTYADGTKNVAEVHMNEDGSGTMTVTDDKGEKTEYHRDPGKQWEQIGGGDDGDGEDTPTGGTPPPAHHNSHNADAY</sequence>
<protein>
    <submittedName>
        <fullName evidence="2">Uncharacterized protein</fullName>
    </submittedName>
</protein>
<dbReference type="AlphaFoldDB" id="A0A917RE40"/>
<proteinExistence type="predicted"/>